<dbReference type="GO" id="GO:0005634">
    <property type="term" value="C:nucleus"/>
    <property type="evidence" value="ECO:0007669"/>
    <property type="project" value="UniProtKB-SubCell"/>
</dbReference>
<name>A0A0M4E7A9_DROBS</name>
<evidence type="ECO:0000256" key="2">
    <source>
        <dbReference type="ARBA" id="ARBA00023242"/>
    </source>
</evidence>
<keyword evidence="5" id="KW-1185">Reference proteome</keyword>
<dbReference type="SMART" id="SM00300">
    <property type="entry name" value="ChSh"/>
    <property type="match status" value="1"/>
</dbReference>
<dbReference type="Gene3D" id="2.40.50.40">
    <property type="match status" value="1"/>
</dbReference>
<evidence type="ECO:0000313" key="5">
    <source>
        <dbReference type="Proteomes" id="UP000494163"/>
    </source>
</evidence>
<dbReference type="GO" id="GO:0005694">
    <property type="term" value="C:chromosome"/>
    <property type="evidence" value="ECO:0007669"/>
    <property type="project" value="UniProtKB-ARBA"/>
</dbReference>
<protein>
    <submittedName>
        <fullName evidence="4">CG18186</fullName>
    </submittedName>
</protein>
<proteinExistence type="predicted"/>
<dbReference type="AlphaFoldDB" id="A0A0M4E7A9"/>
<dbReference type="InterPro" id="IPR008251">
    <property type="entry name" value="Chromo_shadow_dom"/>
</dbReference>
<keyword evidence="2" id="KW-0539">Nucleus</keyword>
<gene>
    <name evidence="4" type="ORF">Dbus_chr2Rg2120</name>
</gene>
<evidence type="ECO:0000313" key="4">
    <source>
        <dbReference type="EMBL" id="ALC42541.1"/>
    </source>
</evidence>
<reference evidence="4 5" key="1">
    <citation type="submission" date="2015-08" db="EMBL/GenBank/DDBJ databases">
        <title>Ancestral chromatin configuration constrains chromatin evolution on differentiating sex chromosomes in Drosophila.</title>
        <authorList>
            <person name="Zhou Q."/>
            <person name="Bachtrog D."/>
        </authorList>
    </citation>
    <scope>NUCLEOTIDE SEQUENCE [LARGE SCALE GENOMIC DNA]</scope>
    <source>
        <tissue evidence="4">Whole larvae</tissue>
    </source>
</reference>
<dbReference type="InterPro" id="IPR016197">
    <property type="entry name" value="Chromo-like_dom_sf"/>
</dbReference>
<dbReference type="SUPFAM" id="SSF54160">
    <property type="entry name" value="Chromo domain-like"/>
    <property type="match status" value="1"/>
</dbReference>
<dbReference type="EMBL" id="CP012524">
    <property type="protein sequence ID" value="ALC42541.1"/>
    <property type="molecule type" value="Genomic_DNA"/>
</dbReference>
<organism evidence="4 5">
    <name type="scientific">Drosophila busckii</name>
    <name type="common">Fruit fly</name>
    <dbReference type="NCBI Taxonomy" id="30019"/>
    <lineage>
        <taxon>Eukaryota</taxon>
        <taxon>Metazoa</taxon>
        <taxon>Ecdysozoa</taxon>
        <taxon>Arthropoda</taxon>
        <taxon>Hexapoda</taxon>
        <taxon>Insecta</taxon>
        <taxon>Pterygota</taxon>
        <taxon>Neoptera</taxon>
        <taxon>Endopterygota</taxon>
        <taxon>Diptera</taxon>
        <taxon>Brachycera</taxon>
        <taxon>Muscomorpha</taxon>
        <taxon>Ephydroidea</taxon>
        <taxon>Drosophilidae</taxon>
        <taxon>Drosophila</taxon>
    </lineage>
</organism>
<evidence type="ECO:0000259" key="3">
    <source>
        <dbReference type="SMART" id="SM00300"/>
    </source>
</evidence>
<feature type="domain" description="Chromo shadow" evidence="3">
    <location>
        <begin position="22"/>
        <end position="83"/>
    </location>
</feature>
<sequence>MENLSCPNLIDEFEKLAKERSYGFDRGLVPSKIIGATEKSGQIWFLMAWKNQAAYEYVPADLAQSLCCSLVIQFYKERSFSTPNDAP</sequence>
<comment type="subcellular location">
    <subcellularLocation>
        <location evidence="1">Nucleus</location>
    </subcellularLocation>
</comment>
<dbReference type="OMA" id="MQWKGCD"/>
<dbReference type="Pfam" id="PF01393">
    <property type="entry name" value="Chromo_shadow"/>
    <property type="match status" value="1"/>
</dbReference>
<dbReference type="Proteomes" id="UP000494163">
    <property type="component" value="Chromosome 2R"/>
</dbReference>
<dbReference type="STRING" id="30019.A0A0M4E7A9"/>
<accession>A0A0M4E7A9</accession>
<evidence type="ECO:0000256" key="1">
    <source>
        <dbReference type="ARBA" id="ARBA00004123"/>
    </source>
</evidence>